<accession>A0ABW3M585</accession>
<organism evidence="1 2">
    <name type="scientific">Kibdelosporangium lantanae</name>
    <dbReference type="NCBI Taxonomy" id="1497396"/>
    <lineage>
        <taxon>Bacteria</taxon>
        <taxon>Bacillati</taxon>
        <taxon>Actinomycetota</taxon>
        <taxon>Actinomycetes</taxon>
        <taxon>Pseudonocardiales</taxon>
        <taxon>Pseudonocardiaceae</taxon>
        <taxon>Kibdelosporangium</taxon>
    </lineage>
</organism>
<evidence type="ECO:0000313" key="1">
    <source>
        <dbReference type="EMBL" id="MFD1045797.1"/>
    </source>
</evidence>
<proteinExistence type="predicted"/>
<feature type="non-terminal residue" evidence="1">
    <location>
        <position position="85"/>
    </location>
</feature>
<gene>
    <name evidence="1" type="ORF">ACFQ1S_09605</name>
</gene>
<dbReference type="EMBL" id="JBHTIS010000415">
    <property type="protein sequence ID" value="MFD1045797.1"/>
    <property type="molecule type" value="Genomic_DNA"/>
</dbReference>
<protein>
    <submittedName>
        <fullName evidence="1">Uncharacterized protein</fullName>
    </submittedName>
</protein>
<comment type="caution">
    <text evidence="1">The sequence shown here is derived from an EMBL/GenBank/DDBJ whole genome shotgun (WGS) entry which is preliminary data.</text>
</comment>
<reference evidence="2" key="1">
    <citation type="journal article" date="2019" name="Int. J. Syst. Evol. Microbiol.">
        <title>The Global Catalogue of Microorganisms (GCM) 10K type strain sequencing project: providing services to taxonomists for standard genome sequencing and annotation.</title>
        <authorList>
            <consortium name="The Broad Institute Genomics Platform"/>
            <consortium name="The Broad Institute Genome Sequencing Center for Infectious Disease"/>
            <person name="Wu L."/>
            <person name="Ma J."/>
        </authorList>
    </citation>
    <scope>NUCLEOTIDE SEQUENCE [LARGE SCALE GENOMIC DNA]</scope>
    <source>
        <strain evidence="2">JCM 31486</strain>
    </source>
</reference>
<sequence length="85" mass="9620">MSTWYLGPPGDLRPLPDPDKDVRMDLVRYGGVHQGLSGARTMDVTGHRSSFQFDWTYLDLDEAAWLEALHLGMVPGPLWLLNPLR</sequence>
<name>A0ABW3M585_9PSEU</name>
<dbReference type="Proteomes" id="UP001597045">
    <property type="component" value="Unassembled WGS sequence"/>
</dbReference>
<keyword evidence="2" id="KW-1185">Reference proteome</keyword>
<evidence type="ECO:0000313" key="2">
    <source>
        <dbReference type="Proteomes" id="UP001597045"/>
    </source>
</evidence>